<protein>
    <submittedName>
        <fullName evidence="1">30S ribosomal subunit protein S18</fullName>
    </submittedName>
</protein>
<dbReference type="EMBL" id="AFQE01000117">
    <property type="protein sequence ID" value="EGQ75477.1"/>
    <property type="molecule type" value="Genomic_DNA"/>
</dbReference>
<name>A0AA36UHB9_9NEIS</name>
<dbReference type="AlphaFoldDB" id="A0AA36UHB9"/>
<comment type="caution">
    <text evidence="1">The sequence shown here is derived from an EMBL/GenBank/DDBJ whole genome shotgun (WGS) entry which is preliminary data.</text>
</comment>
<sequence>MGKKSKYRRFLSFSDDLFYIGGKDPLKGLAGRLKTRNRLLRNKKATSIIYVFDDTHAQYQRKIRSSQP</sequence>
<evidence type="ECO:0000313" key="2">
    <source>
        <dbReference type="Proteomes" id="UP000004982"/>
    </source>
</evidence>
<reference evidence="1 2" key="1">
    <citation type="submission" date="2011-05" db="EMBL/GenBank/DDBJ databases">
        <authorList>
            <person name="Muzny D."/>
            <person name="Qin X."/>
            <person name="Deng J."/>
            <person name="Jiang H."/>
            <person name="Liu Y."/>
            <person name="Qu J."/>
            <person name="Song X.-Z."/>
            <person name="Zhang L."/>
            <person name="Thornton R."/>
            <person name="Coyle M."/>
            <person name="Francisco L."/>
            <person name="Jackson L."/>
            <person name="Javaid M."/>
            <person name="Korchina V."/>
            <person name="Kovar C."/>
            <person name="Mata R."/>
            <person name="Mathew T."/>
            <person name="Ngo R."/>
            <person name="Nguyen L."/>
            <person name="Nguyen N."/>
            <person name="Okwuonu G."/>
            <person name="Ongeri F."/>
            <person name="Pham C."/>
            <person name="Simmons D."/>
            <person name="Wilczek-Boney K."/>
            <person name="Hale W."/>
            <person name="Jakkamsetti A."/>
            <person name="Pham P."/>
            <person name="Ruth R."/>
            <person name="San Lucas F."/>
            <person name="Warren J."/>
            <person name="Zhang J."/>
            <person name="Zhao Z."/>
            <person name="Zhou C."/>
            <person name="Zhu D."/>
            <person name="Lee S."/>
            <person name="Bess C."/>
            <person name="Blankenburg K."/>
            <person name="Forbes L."/>
            <person name="Fu Q."/>
            <person name="Gubbala S."/>
            <person name="Hirani K."/>
            <person name="Jayaseelan J.C."/>
            <person name="Lara F."/>
            <person name="Munidasa M."/>
            <person name="Palculict T."/>
            <person name="Patil S."/>
            <person name="Pu L.-L."/>
            <person name="Saada N."/>
            <person name="Tang L."/>
            <person name="Weissenberger G."/>
            <person name="Zhu Y."/>
            <person name="Hemphill L."/>
            <person name="Shang Y."/>
            <person name="Youmans B."/>
            <person name="Ayvaz T."/>
            <person name="Ross M."/>
            <person name="Santibanez J."/>
            <person name="Aqrawi P."/>
            <person name="Gross S."/>
            <person name="Joshi V."/>
            <person name="Fowler G."/>
            <person name="Nazareth L."/>
            <person name="Reid J."/>
            <person name="Worley K."/>
            <person name="Petrosino J."/>
            <person name="Highlander S."/>
            <person name="Gibbs R."/>
        </authorList>
    </citation>
    <scope>NUCLEOTIDE SEQUENCE [LARGE SCALE GENOMIC DNA]</scope>
    <source>
        <strain evidence="1 2">ATCC 33926</strain>
    </source>
</reference>
<organism evidence="1 2">
    <name type="scientific">Neisseria macacae ATCC 33926</name>
    <dbReference type="NCBI Taxonomy" id="997348"/>
    <lineage>
        <taxon>Bacteria</taxon>
        <taxon>Pseudomonadati</taxon>
        <taxon>Pseudomonadota</taxon>
        <taxon>Betaproteobacteria</taxon>
        <taxon>Neisseriales</taxon>
        <taxon>Neisseriaceae</taxon>
        <taxon>Neisseria</taxon>
    </lineage>
</organism>
<proteinExistence type="predicted"/>
<dbReference type="Proteomes" id="UP000004982">
    <property type="component" value="Unassembled WGS sequence"/>
</dbReference>
<accession>A0AA36UHB9</accession>
<gene>
    <name evidence="1" type="primary">rpsR</name>
    <name evidence="1" type="ORF">HMPREF9418_2376</name>
</gene>
<evidence type="ECO:0000313" key="1">
    <source>
        <dbReference type="EMBL" id="EGQ75477.1"/>
    </source>
</evidence>